<evidence type="ECO:0000313" key="2">
    <source>
        <dbReference type="Proteomes" id="UP001362999"/>
    </source>
</evidence>
<dbReference type="AlphaFoldDB" id="A0AAW0AQM3"/>
<accession>A0AAW0AQM3</accession>
<proteinExistence type="predicted"/>
<name>A0AAW0AQM3_9AGAR</name>
<comment type="caution">
    <text evidence="1">The sequence shown here is derived from an EMBL/GenBank/DDBJ whole genome shotgun (WGS) entry which is preliminary data.</text>
</comment>
<dbReference type="Proteomes" id="UP001362999">
    <property type="component" value="Unassembled WGS sequence"/>
</dbReference>
<gene>
    <name evidence="1" type="ORF">R3P38DRAFT_2786885</name>
</gene>
<dbReference type="EMBL" id="JAWWNJ010000054">
    <property type="protein sequence ID" value="KAK7015393.1"/>
    <property type="molecule type" value="Genomic_DNA"/>
</dbReference>
<sequence length="258" mass="28573">MARVRRDTGQKFGSTEYKRLHSSQCGRCFVDHFLGRVVMNYDPFMVDYSGTTRLTSAIRHLFWLSVGEMSSAAVQEFPLASKLTGLLPRNSKGRQEITFSSSTLKGYPSSDWQGQLNLEGTGVRPTYARGHVSESTMRSLRRKCAWTNAVTTQPFLTLNIATQNHSKLVKQDGKIEAQNKRIRTAHTSKLKAEAQLASLNWTAGSQMQLTKAQNVLVRANEKFEKALAASMEVVGSGSGKVGLLLPSGAARDFRRDNV</sequence>
<evidence type="ECO:0000313" key="1">
    <source>
        <dbReference type="EMBL" id="KAK7015393.1"/>
    </source>
</evidence>
<organism evidence="1 2">
    <name type="scientific">Favolaschia claudopus</name>
    <dbReference type="NCBI Taxonomy" id="2862362"/>
    <lineage>
        <taxon>Eukaryota</taxon>
        <taxon>Fungi</taxon>
        <taxon>Dikarya</taxon>
        <taxon>Basidiomycota</taxon>
        <taxon>Agaricomycotina</taxon>
        <taxon>Agaricomycetes</taxon>
        <taxon>Agaricomycetidae</taxon>
        <taxon>Agaricales</taxon>
        <taxon>Marasmiineae</taxon>
        <taxon>Mycenaceae</taxon>
        <taxon>Favolaschia</taxon>
    </lineage>
</organism>
<keyword evidence="2" id="KW-1185">Reference proteome</keyword>
<protein>
    <submittedName>
        <fullName evidence="1">Uncharacterized protein</fullName>
    </submittedName>
</protein>
<reference evidence="1 2" key="1">
    <citation type="journal article" date="2024" name="J Genomics">
        <title>Draft genome sequencing and assembly of Favolaschia claudopus CIRM-BRFM 2984 isolated from oak limbs.</title>
        <authorList>
            <person name="Navarro D."/>
            <person name="Drula E."/>
            <person name="Chaduli D."/>
            <person name="Cazenave R."/>
            <person name="Ahrendt S."/>
            <person name="Wang J."/>
            <person name="Lipzen A."/>
            <person name="Daum C."/>
            <person name="Barry K."/>
            <person name="Grigoriev I.V."/>
            <person name="Favel A."/>
            <person name="Rosso M.N."/>
            <person name="Martin F."/>
        </authorList>
    </citation>
    <scope>NUCLEOTIDE SEQUENCE [LARGE SCALE GENOMIC DNA]</scope>
    <source>
        <strain evidence="1 2">CIRM-BRFM 2984</strain>
    </source>
</reference>